<evidence type="ECO:0000313" key="2">
    <source>
        <dbReference type="Proteomes" id="UP000190857"/>
    </source>
</evidence>
<dbReference type="PANTHER" id="PTHR40266:SF2">
    <property type="entry name" value="TOXIN HIGB-1"/>
    <property type="match status" value="1"/>
</dbReference>
<sequence length="69" mass="8084">MALRQSSDRRAELRDLRVPPGDRLEQVSADRRGERSIRINDQWRLCFLWSPAGPTDVEITDYRARRSEG</sequence>
<dbReference type="PANTHER" id="PTHR40266">
    <property type="entry name" value="TOXIN HIGB-1"/>
    <property type="match status" value="1"/>
</dbReference>
<dbReference type="AlphaFoldDB" id="A0A1T5J0B1"/>
<dbReference type="InterPro" id="IPR007711">
    <property type="entry name" value="HigB-1"/>
</dbReference>
<dbReference type="InterPro" id="IPR035093">
    <property type="entry name" value="RelE/ParE_toxin_dom_sf"/>
</dbReference>
<evidence type="ECO:0000313" key="1">
    <source>
        <dbReference type="EMBL" id="SKC44899.1"/>
    </source>
</evidence>
<reference evidence="1 2" key="1">
    <citation type="submission" date="2017-02" db="EMBL/GenBank/DDBJ databases">
        <authorList>
            <person name="Peterson S.W."/>
        </authorList>
    </citation>
    <scope>NUCLEOTIDE SEQUENCE [LARGE SCALE GENOMIC DNA]</scope>
    <source>
        <strain evidence="1 2">VKM Ac-2059</strain>
    </source>
</reference>
<gene>
    <name evidence="1" type="ORF">SAMN06309945_1091</name>
</gene>
<dbReference type="Pfam" id="PF05015">
    <property type="entry name" value="HigB-like_toxin"/>
    <property type="match status" value="1"/>
</dbReference>
<dbReference type="OrthoDB" id="9801102at2"/>
<dbReference type="STRING" id="123320.SAMN06309945_1091"/>
<dbReference type="Gene3D" id="3.30.2310.20">
    <property type="entry name" value="RelE-like"/>
    <property type="match status" value="1"/>
</dbReference>
<keyword evidence="2" id="KW-1185">Reference proteome</keyword>
<name>A0A1T5J0B1_9MICO</name>
<dbReference type="Proteomes" id="UP000190857">
    <property type="component" value="Unassembled WGS sequence"/>
</dbReference>
<dbReference type="EMBL" id="FUZP01000001">
    <property type="protein sequence ID" value="SKC44899.1"/>
    <property type="molecule type" value="Genomic_DNA"/>
</dbReference>
<proteinExistence type="predicted"/>
<dbReference type="RefSeq" id="WP_079727202.1">
    <property type="nucleotide sequence ID" value="NZ_FUZP01000001.1"/>
</dbReference>
<protein>
    <submittedName>
        <fullName evidence="1">RelE-like toxin of type II toxin-antitoxin system HigB</fullName>
    </submittedName>
</protein>
<dbReference type="SUPFAM" id="SSF143011">
    <property type="entry name" value="RelE-like"/>
    <property type="match status" value="1"/>
</dbReference>
<organism evidence="1 2">
    <name type="scientific">Okibacterium fritillariae</name>
    <dbReference type="NCBI Taxonomy" id="123320"/>
    <lineage>
        <taxon>Bacteria</taxon>
        <taxon>Bacillati</taxon>
        <taxon>Actinomycetota</taxon>
        <taxon>Actinomycetes</taxon>
        <taxon>Micrococcales</taxon>
        <taxon>Microbacteriaceae</taxon>
        <taxon>Okibacterium</taxon>
    </lineage>
</organism>
<accession>A0A1T5J0B1</accession>